<evidence type="ECO:0008006" key="7">
    <source>
        <dbReference type="Google" id="ProtNLM"/>
    </source>
</evidence>
<dbReference type="Proteomes" id="UP000799640">
    <property type="component" value="Unassembled WGS sequence"/>
</dbReference>
<dbReference type="PANTHER" id="PTHR31344">
    <property type="entry name" value="NUCLEAR PORE COMPLEX PROTEIN NUP205"/>
    <property type="match status" value="1"/>
</dbReference>
<comment type="subcellular location">
    <subcellularLocation>
        <location evidence="1">Nucleus</location>
    </subcellularLocation>
</comment>
<dbReference type="EMBL" id="ML996699">
    <property type="protein sequence ID" value="KAF2398801.1"/>
    <property type="molecule type" value="Genomic_DNA"/>
</dbReference>
<proteinExistence type="inferred from homology"/>
<dbReference type="GO" id="GO:0044611">
    <property type="term" value="C:nuclear pore inner ring"/>
    <property type="evidence" value="ECO:0007669"/>
    <property type="project" value="TreeGrafter"/>
</dbReference>
<gene>
    <name evidence="5" type="ORF">EJ06DRAFT_91734</name>
</gene>
<dbReference type="Pfam" id="PF11894">
    <property type="entry name" value="Nup192"/>
    <property type="match status" value="1"/>
</dbReference>
<evidence type="ECO:0000256" key="2">
    <source>
        <dbReference type="ARBA" id="ARBA00005892"/>
    </source>
</evidence>
<evidence type="ECO:0000256" key="3">
    <source>
        <dbReference type="ARBA" id="ARBA00022448"/>
    </source>
</evidence>
<dbReference type="GO" id="GO:0006999">
    <property type="term" value="P:nuclear pore organization"/>
    <property type="evidence" value="ECO:0007669"/>
    <property type="project" value="TreeGrafter"/>
</dbReference>
<protein>
    <recommendedName>
        <fullName evidence="7">Nuclear pore complex subunit Nup192</fullName>
    </recommendedName>
</protein>
<keyword evidence="3" id="KW-0813">Transport</keyword>
<evidence type="ECO:0000256" key="1">
    <source>
        <dbReference type="ARBA" id="ARBA00004123"/>
    </source>
</evidence>
<dbReference type="GO" id="GO:0017056">
    <property type="term" value="F:structural constituent of nuclear pore"/>
    <property type="evidence" value="ECO:0007669"/>
    <property type="project" value="TreeGrafter"/>
</dbReference>
<accession>A0A6G1HSB9</accession>
<evidence type="ECO:0000256" key="4">
    <source>
        <dbReference type="ARBA" id="ARBA00023242"/>
    </source>
</evidence>
<evidence type="ECO:0000313" key="5">
    <source>
        <dbReference type="EMBL" id="KAF2398801.1"/>
    </source>
</evidence>
<keyword evidence="6" id="KW-1185">Reference proteome</keyword>
<keyword evidence="4" id="KW-0539">Nucleus</keyword>
<comment type="similarity">
    <text evidence="2">Belongs to the NUP186/NUP192/NUP205 family.</text>
</comment>
<organism evidence="5 6">
    <name type="scientific">Trichodelitschia bisporula</name>
    <dbReference type="NCBI Taxonomy" id="703511"/>
    <lineage>
        <taxon>Eukaryota</taxon>
        <taxon>Fungi</taxon>
        <taxon>Dikarya</taxon>
        <taxon>Ascomycota</taxon>
        <taxon>Pezizomycotina</taxon>
        <taxon>Dothideomycetes</taxon>
        <taxon>Dothideomycetes incertae sedis</taxon>
        <taxon>Phaeotrichales</taxon>
        <taxon>Phaeotrichaceae</taxon>
        <taxon>Trichodelitschia</taxon>
    </lineage>
</organism>
<name>A0A6G1HSB9_9PEZI</name>
<reference evidence="5" key="1">
    <citation type="journal article" date="2020" name="Stud. Mycol.">
        <title>101 Dothideomycetes genomes: a test case for predicting lifestyles and emergence of pathogens.</title>
        <authorList>
            <person name="Haridas S."/>
            <person name="Albert R."/>
            <person name="Binder M."/>
            <person name="Bloem J."/>
            <person name="Labutti K."/>
            <person name="Salamov A."/>
            <person name="Andreopoulos B."/>
            <person name="Baker S."/>
            <person name="Barry K."/>
            <person name="Bills G."/>
            <person name="Bluhm B."/>
            <person name="Cannon C."/>
            <person name="Castanera R."/>
            <person name="Culley D."/>
            <person name="Daum C."/>
            <person name="Ezra D."/>
            <person name="Gonzalez J."/>
            <person name="Henrissat B."/>
            <person name="Kuo A."/>
            <person name="Liang C."/>
            <person name="Lipzen A."/>
            <person name="Lutzoni F."/>
            <person name="Magnuson J."/>
            <person name="Mondo S."/>
            <person name="Nolan M."/>
            <person name="Ohm R."/>
            <person name="Pangilinan J."/>
            <person name="Park H.-J."/>
            <person name="Ramirez L."/>
            <person name="Alfaro M."/>
            <person name="Sun H."/>
            <person name="Tritt A."/>
            <person name="Yoshinaga Y."/>
            <person name="Zwiers L.-H."/>
            <person name="Turgeon B."/>
            <person name="Goodwin S."/>
            <person name="Spatafora J."/>
            <person name="Crous P."/>
            <person name="Grigoriev I."/>
        </authorList>
    </citation>
    <scope>NUCLEOTIDE SEQUENCE</scope>
    <source>
        <strain evidence="5">CBS 262.69</strain>
    </source>
</reference>
<evidence type="ECO:0000313" key="6">
    <source>
        <dbReference type="Proteomes" id="UP000799640"/>
    </source>
</evidence>
<dbReference type="OrthoDB" id="2019644at2759"/>
<sequence>MADSSSFESLEGLHRDLLSFRDNHLPDIERLVNELAIRIDEFRSLLDQKPKSNQSRQNVSEGNIELDDVKYSVNDEFKQGVFHVADELELDELETTKLLLLAQDDARDLDRSPVASAIIRFHKRRGLLLECLRLALKIAIDNEAEDSVVASAFTEFKRQVLQPEELANSKFWQKCLNAMTGIEAWLQRLSDRSQRASMVGQSFSAEAMEIIDFENKMLTTQHESLAAIATYLVQDGCAVPEDFRNLLVKMRTLDRVDMVVLHYLPMLIASISRFGTADGPCPDEDAQSLNQLILAEKESEHWNLRSFHAAVYIFWTSEYASRSLLALPAAGDQRENPDAETDLARFDTALQDGGFHFILSTVQYIKRSDWYDPTLNGILETLLEDAQPFSSDIAPPTEHFKELATEQLRIFVEAFISNTPNTLRHLKYEEDNQRRELRSRFQRHQTEFQYHLERFLLILAFAFEDSPEEAKAFWDDPEGNLYGFLSWAAKRQTTPRAAAFCEMLRSLSQGDECADSAHQFLLEEGPSIGGKLKRTGSLSWNQIYAELEFYASSIKNRPAPTHTGQFNGNNAPMDQVVEPESSVMLVSYLRLVTHLCRESSKARTWVLANEAPSLSGILLQLSASNIESRLRACAFATLASLLTDKTPKVGEPMWSALDEWICTGSTPATHPARPHPQGSPAWSEQMIFDTIASSFDEANAFVTLLNNLVAPYQVEDVLNDVLPFPESLGAQYRASGIDSYVDFVLGKVFGDKSLKLVDVVQQRLLRLSCLDFIATCLSTFNEDLVVIANKSNFPVEAAMKASSLENYARLHPFARVMEWLFNERVLTALFATLHQEATEVNEAAPGSPFILSLVRSVDVMNLMLRLQTTYFNIVRPLLRSSSGRGSSVAHSSISTFEDAILNNLAIVVDLGLYCGTGHQDLTICSLALLERLSSSRKLVVSPSAGFGKYSDRSKLIGVLEKDGEAERIARALILELQIDPREIEGGVASPGYIIKTSILSFLRNCLAALPDRPTIAHMLLGFNSRTSQLDISPEGLFAEGASLFHALVRLAIEYPDTDIIPTADNPGGEVSFFAWLSCINDGATDVLQQLWRSSLSSDLAMTELRVMDYVFLRAVNQVIVNQHTLWDGRVLGSDNFFFTDSAVALRNFLRQRASFYDFAARELRVTVKEGMSSLRARLQAALLGSTSFPGEQQIRNPTLFDLFDFMDLEIGGAIQLPKFTLLNDLNFDVCLKDPNSKVPAYDLSRAEEMILLRKHELEKADRLKEGTSEATVFGQEANTVLLCLLGKNHHSELMAAHGEALQAWRCLIVTAADGFDLDDVTKSTFALQIIQLVLPKIERAFSDDPDTVVMLARLIQPLLKYIDPVPSGGQAAADLSNDRLFQVFRTFLDGSFSTIATAEIRELCYQISYQSLNVCAKVVNERNQLGRHTLRTVKLAGDRLIDTLCDDAYSGQGACRVAALLLLDALVSVANQMNSKLLIERFAHLNFTGLLVDSIKFMPAELGSAPASEIPAILSYYNANLALLLRLSQTRLGANQVLNTGLFRSVRDSQLFSADPDIGLEIENPDALKKFFDLMLSIIRVINAVVLSRGHSNDRTLKLAREFLTENRQSVVGVFKRHASIGGKSHVAYDLGDLVDNFTLLISATGFLEFEDTSSAHRSPLSVFS</sequence>
<dbReference type="PANTHER" id="PTHR31344:SF0">
    <property type="entry name" value="NUCLEAR PORE COMPLEX PROTEIN NUP205"/>
    <property type="match status" value="1"/>
</dbReference>
<dbReference type="InterPro" id="IPR021827">
    <property type="entry name" value="Nup186/Nup192/Nup205"/>
</dbReference>